<reference evidence="2" key="1">
    <citation type="journal article" date="2017" name="Nat. Microbiol.">
        <title>Global analysis of biosynthetic gene clusters reveals vast potential of secondary metabolite production in Penicillium species.</title>
        <authorList>
            <person name="Nielsen J.C."/>
            <person name="Grijseels S."/>
            <person name="Prigent S."/>
            <person name="Ji B."/>
            <person name="Dainat J."/>
            <person name="Nielsen K.F."/>
            <person name="Frisvad J.C."/>
            <person name="Workman M."/>
            <person name="Nielsen J."/>
        </authorList>
    </citation>
    <scope>NUCLEOTIDE SEQUENCE [LARGE SCALE GENOMIC DNA]</scope>
    <source>
        <strain evidence="2">IBT 29486</strain>
    </source>
</reference>
<evidence type="ECO:0000313" key="2">
    <source>
        <dbReference type="Proteomes" id="UP000191518"/>
    </source>
</evidence>
<dbReference type="Proteomes" id="UP000191518">
    <property type="component" value="Unassembled WGS sequence"/>
</dbReference>
<evidence type="ECO:0000313" key="1">
    <source>
        <dbReference type="EMBL" id="OQE04435.1"/>
    </source>
</evidence>
<dbReference type="EMBL" id="MDYP01000033">
    <property type="protein sequence ID" value="OQE04435.1"/>
    <property type="molecule type" value="Genomic_DNA"/>
</dbReference>
<gene>
    <name evidence="1" type="ORF">PENVUL_c033G04785</name>
</gene>
<dbReference type="AlphaFoldDB" id="A0A1V6RRP1"/>
<sequence length="195" mass="21856">MLFLLLQQDELPPSSSPSSAHLDLRAANCLNPKNHIPKRPEMSLQCRPYTTFAVSPNAEHIRKQIKKMLPVPRTGDSTEGKSEQAQKSPIKIVQVAGGVFYGGTDLQEKMTDLIKQITKISSIGKDWRYLVCYFHGCKRIENERCHMYLIPLSPNSTSGTVEERQAAYIKNKPMLNPGTSIIILLPPAIQIQQSE</sequence>
<accession>A0A1V6RRP1</accession>
<name>A0A1V6RRP1_9EURO</name>
<organism evidence="1 2">
    <name type="scientific">Penicillium vulpinum</name>
    <dbReference type="NCBI Taxonomy" id="29845"/>
    <lineage>
        <taxon>Eukaryota</taxon>
        <taxon>Fungi</taxon>
        <taxon>Dikarya</taxon>
        <taxon>Ascomycota</taxon>
        <taxon>Pezizomycotina</taxon>
        <taxon>Eurotiomycetes</taxon>
        <taxon>Eurotiomycetidae</taxon>
        <taxon>Eurotiales</taxon>
        <taxon>Aspergillaceae</taxon>
        <taxon>Penicillium</taxon>
    </lineage>
</organism>
<protein>
    <submittedName>
        <fullName evidence="1">Uncharacterized protein</fullName>
    </submittedName>
</protein>
<keyword evidence="2" id="KW-1185">Reference proteome</keyword>
<comment type="caution">
    <text evidence="1">The sequence shown here is derived from an EMBL/GenBank/DDBJ whole genome shotgun (WGS) entry which is preliminary data.</text>
</comment>
<proteinExistence type="predicted"/>